<dbReference type="Proteomes" id="UP000007360">
    <property type="component" value="Unassembled WGS sequence"/>
</dbReference>
<dbReference type="PATRIC" id="fig|1204725.3.peg.1856"/>
<comment type="caution">
    <text evidence="1">The sequence shown here is derived from an EMBL/GenBank/DDBJ whole genome shotgun (WGS) entry which is preliminary data.</text>
</comment>
<protein>
    <recommendedName>
        <fullName evidence="3">DUF2100 domain-containing protein</fullName>
    </recommendedName>
</protein>
<evidence type="ECO:0000313" key="2">
    <source>
        <dbReference type="Proteomes" id="UP000007360"/>
    </source>
</evidence>
<accession>K2QBK6</accession>
<dbReference type="OrthoDB" id="69345at2157"/>
<gene>
    <name evidence="1" type="ORF">A994_09221</name>
</gene>
<evidence type="ECO:0000313" key="1">
    <source>
        <dbReference type="EMBL" id="EKF85326.1"/>
    </source>
</evidence>
<name>K2QBK6_METFP</name>
<evidence type="ECO:0008006" key="3">
    <source>
        <dbReference type="Google" id="ProtNLM"/>
    </source>
</evidence>
<sequence length="225" mass="25949">MDKIRFKQAQTLLKEAGQSQKSTEKLKTPQEGIVDSVTYAEILDNIIKTEEFIYSSRPSHRLLQEDAEEFCNQLINIRNRIDDILADFGVLEKENVEEEVKRLSERFILLTSKGNFKKILTRWGVEPLRIVVAGVPLEADDMRILNPKIPETALEPIKKKISHVKNDINRKMEQFNVQEILVVVENDKPGEILAKRAEDIYGAKVMMRDSLKDIDAIEFKKTLEL</sequence>
<dbReference type="EMBL" id="AMPO01000008">
    <property type="protein sequence ID" value="EKF85326.1"/>
    <property type="molecule type" value="Genomic_DNA"/>
</dbReference>
<dbReference type="InterPro" id="IPR016736">
    <property type="entry name" value="MJ1481-like"/>
</dbReference>
<proteinExistence type="predicted"/>
<dbReference type="RefSeq" id="WP_004031224.1">
    <property type="nucleotide sequence ID" value="NZ_AMPO01000008.1"/>
</dbReference>
<organism evidence="1 2">
    <name type="scientific">Methanobacterium formicicum (strain DSM 3637 / PP1)</name>
    <dbReference type="NCBI Taxonomy" id="1204725"/>
    <lineage>
        <taxon>Archaea</taxon>
        <taxon>Methanobacteriati</taxon>
        <taxon>Methanobacteriota</taxon>
        <taxon>Methanomada group</taxon>
        <taxon>Methanobacteria</taxon>
        <taxon>Methanobacteriales</taxon>
        <taxon>Methanobacteriaceae</taxon>
        <taxon>Methanobacterium</taxon>
    </lineage>
</organism>
<dbReference type="Pfam" id="PF09873">
    <property type="entry name" value="SepCysE"/>
    <property type="match status" value="1"/>
</dbReference>
<dbReference type="AlphaFoldDB" id="K2QBK6"/>
<reference evidence="1 2" key="1">
    <citation type="journal article" date="2012" name="J. Bacteriol.">
        <title>Draft genome sequence of Methanobacterium formicicum DSM 3637, an archaebacterium isolated from the methane producer amoeba Pelomyxa palustris.</title>
        <authorList>
            <person name="Gutierrez G."/>
        </authorList>
    </citation>
    <scope>NUCLEOTIDE SEQUENCE [LARGE SCALE GENOMIC DNA]</scope>
    <source>
        <strain evidence="2">DSM 3637 / PP1</strain>
    </source>
</reference>
<keyword evidence="2" id="KW-1185">Reference proteome</keyword>